<protein>
    <submittedName>
        <fullName evidence="1">Uncharacterized protein</fullName>
    </submittedName>
</protein>
<name>A0A6G2D751_STREE</name>
<evidence type="ECO:0000313" key="2">
    <source>
        <dbReference type="Proteomes" id="UP000474228"/>
    </source>
</evidence>
<reference evidence="1 2" key="1">
    <citation type="submission" date="2019-11" db="EMBL/GenBank/DDBJ databases">
        <title>Growth characteristics of pneumococcus vary with the chemical composition of the capsule and with environmental conditions.</title>
        <authorList>
            <person name="Tothpal A."/>
            <person name="Desobry K."/>
            <person name="Joshi S."/>
            <person name="Wyllie A.L."/>
            <person name="Weinberger D.M."/>
        </authorList>
    </citation>
    <scope>NUCLEOTIDE SEQUENCE [LARGE SCALE GENOMIC DNA]</scope>
    <source>
        <strain evidence="2">pnumococcus22F</strain>
    </source>
</reference>
<evidence type="ECO:0000313" key="1">
    <source>
        <dbReference type="EMBL" id="MTV64382.1"/>
    </source>
</evidence>
<dbReference type="Proteomes" id="UP000474228">
    <property type="component" value="Unassembled WGS sequence"/>
</dbReference>
<gene>
    <name evidence="1" type="ORF">GM539_13685</name>
</gene>
<organism evidence="1 2">
    <name type="scientific">Streptococcus pneumoniae</name>
    <dbReference type="NCBI Taxonomy" id="1313"/>
    <lineage>
        <taxon>Bacteria</taxon>
        <taxon>Bacillati</taxon>
        <taxon>Bacillota</taxon>
        <taxon>Bacilli</taxon>
        <taxon>Lactobacillales</taxon>
        <taxon>Streptococcaceae</taxon>
        <taxon>Streptococcus</taxon>
    </lineage>
</organism>
<comment type="caution">
    <text evidence="1">The sequence shown here is derived from an EMBL/GenBank/DDBJ whole genome shotgun (WGS) entry which is preliminary data.</text>
</comment>
<dbReference type="AlphaFoldDB" id="A0A6G2D751"/>
<accession>A0A6G2D751</accession>
<sequence length="58" mass="6513">MAKCIQFFSGTNSYGKLVEVAQSISGAWFSRYYDFNGYQVAATKWQALNAPQHPLGYT</sequence>
<proteinExistence type="predicted"/>
<dbReference type="EMBL" id="WNHJ01000663">
    <property type="protein sequence ID" value="MTV64382.1"/>
    <property type="molecule type" value="Genomic_DNA"/>
</dbReference>
<feature type="non-terminal residue" evidence="1">
    <location>
        <position position="58"/>
    </location>
</feature>